<dbReference type="EMBL" id="KB468146">
    <property type="protein sequence ID" value="PCH43759.1"/>
    <property type="molecule type" value="Genomic_DNA"/>
</dbReference>
<sequence>MADVIMGEDRMSRTHVSDNVSPNKRGASTAEELQWSTTPAGSGNVPGGNQGTTIEEHVYRPNKRLRPWPPTDATPEEWKPRTRYPYVRRKKRAEKWWEERDQRYVDDLNIDIEAWAKAHASGGSSAQTTEDVYPRDGEANHRAAIEESRRKLAELERDRPLWEEAARRRQAEEEAARRAREQAERRAEAEEQRKRQEAAKGEEERRARAAKEKAAREEVQRRRQEQKRRWSSGLWTPQRALERYKQLCDEFDQAKYTEADPITFDIVPWPVLNSPVTLTVEDVDWAAVENFFQTVRRTMRGQDYKLFVEKSHRRFHPDRWRARGLLRSVQDEETRNCLEVAANTVTQAITPLWMEAKNL</sequence>
<evidence type="ECO:0000256" key="1">
    <source>
        <dbReference type="SAM" id="MobiDB-lite"/>
    </source>
</evidence>
<dbReference type="STRING" id="742152.A0A2H3JXY6"/>
<dbReference type="OrthoDB" id="3265210at2759"/>
<evidence type="ECO:0000313" key="2">
    <source>
        <dbReference type="EMBL" id="PCH43759.1"/>
    </source>
</evidence>
<name>A0A2H3JXY6_WOLCO</name>
<feature type="compositionally biased region" description="Basic and acidic residues" evidence="1">
    <location>
        <begin position="174"/>
        <end position="223"/>
    </location>
</feature>
<feature type="region of interest" description="Disordered" evidence="1">
    <location>
        <begin position="1"/>
        <end position="77"/>
    </location>
</feature>
<organism evidence="2 3">
    <name type="scientific">Wolfiporia cocos (strain MD-104)</name>
    <name type="common">Brown rot fungus</name>
    <dbReference type="NCBI Taxonomy" id="742152"/>
    <lineage>
        <taxon>Eukaryota</taxon>
        <taxon>Fungi</taxon>
        <taxon>Dikarya</taxon>
        <taxon>Basidiomycota</taxon>
        <taxon>Agaricomycotina</taxon>
        <taxon>Agaricomycetes</taxon>
        <taxon>Polyporales</taxon>
        <taxon>Phaeolaceae</taxon>
        <taxon>Wolfiporia</taxon>
    </lineage>
</organism>
<dbReference type="Proteomes" id="UP000218811">
    <property type="component" value="Unassembled WGS sequence"/>
</dbReference>
<evidence type="ECO:0000313" key="3">
    <source>
        <dbReference type="Proteomes" id="UP000218811"/>
    </source>
</evidence>
<keyword evidence="3" id="KW-1185">Reference proteome</keyword>
<feature type="region of interest" description="Disordered" evidence="1">
    <location>
        <begin position="174"/>
        <end position="228"/>
    </location>
</feature>
<dbReference type="AlphaFoldDB" id="A0A2H3JXY6"/>
<accession>A0A2H3JXY6</accession>
<feature type="compositionally biased region" description="Basic and acidic residues" evidence="1">
    <location>
        <begin position="7"/>
        <end position="16"/>
    </location>
</feature>
<dbReference type="OMA" id="DEETRNC"/>
<reference evidence="2 3" key="1">
    <citation type="journal article" date="2012" name="Science">
        <title>The Paleozoic origin of enzymatic lignin decomposition reconstructed from 31 fungal genomes.</title>
        <authorList>
            <person name="Floudas D."/>
            <person name="Binder M."/>
            <person name="Riley R."/>
            <person name="Barry K."/>
            <person name="Blanchette R.A."/>
            <person name="Henrissat B."/>
            <person name="Martinez A.T."/>
            <person name="Otillar R."/>
            <person name="Spatafora J.W."/>
            <person name="Yadav J.S."/>
            <person name="Aerts A."/>
            <person name="Benoit I."/>
            <person name="Boyd A."/>
            <person name="Carlson A."/>
            <person name="Copeland A."/>
            <person name="Coutinho P.M."/>
            <person name="de Vries R.P."/>
            <person name="Ferreira P."/>
            <person name="Findley K."/>
            <person name="Foster B."/>
            <person name="Gaskell J."/>
            <person name="Glotzer D."/>
            <person name="Gorecki P."/>
            <person name="Heitman J."/>
            <person name="Hesse C."/>
            <person name="Hori C."/>
            <person name="Igarashi K."/>
            <person name="Jurgens J.A."/>
            <person name="Kallen N."/>
            <person name="Kersten P."/>
            <person name="Kohler A."/>
            <person name="Kuees U."/>
            <person name="Kumar T.K.A."/>
            <person name="Kuo A."/>
            <person name="LaButti K."/>
            <person name="Larrondo L.F."/>
            <person name="Lindquist E."/>
            <person name="Ling A."/>
            <person name="Lombard V."/>
            <person name="Lucas S."/>
            <person name="Lundell T."/>
            <person name="Martin R."/>
            <person name="McLaughlin D.J."/>
            <person name="Morgenstern I."/>
            <person name="Morin E."/>
            <person name="Murat C."/>
            <person name="Nagy L.G."/>
            <person name="Nolan M."/>
            <person name="Ohm R.A."/>
            <person name="Patyshakuliyeva A."/>
            <person name="Rokas A."/>
            <person name="Ruiz-Duenas F.J."/>
            <person name="Sabat G."/>
            <person name="Salamov A."/>
            <person name="Samejima M."/>
            <person name="Schmutz J."/>
            <person name="Slot J.C."/>
            <person name="St John F."/>
            <person name="Stenlid J."/>
            <person name="Sun H."/>
            <person name="Sun S."/>
            <person name="Syed K."/>
            <person name="Tsang A."/>
            <person name="Wiebenga A."/>
            <person name="Young D."/>
            <person name="Pisabarro A."/>
            <person name="Eastwood D.C."/>
            <person name="Martin F."/>
            <person name="Cullen D."/>
            <person name="Grigoriev I.V."/>
            <person name="Hibbett D.S."/>
        </authorList>
    </citation>
    <scope>NUCLEOTIDE SEQUENCE [LARGE SCALE GENOMIC DNA]</scope>
    <source>
        <strain evidence="2 3">MD-104</strain>
    </source>
</reference>
<gene>
    <name evidence="2" type="ORF">WOLCODRAFT_26169</name>
</gene>
<proteinExistence type="predicted"/>
<protein>
    <submittedName>
        <fullName evidence="2">Uncharacterized protein</fullName>
    </submittedName>
</protein>